<dbReference type="Gramene" id="ESR64841">
    <property type="protein sequence ID" value="ESR64841"/>
    <property type="gene ID" value="CICLE_v10008981mg"/>
</dbReference>
<evidence type="ECO:0000313" key="4">
    <source>
        <dbReference type="EMBL" id="ESR64841.1"/>
    </source>
</evidence>
<dbReference type="Proteomes" id="UP000030687">
    <property type="component" value="Unassembled WGS sequence"/>
</dbReference>
<evidence type="ECO:0008006" key="6">
    <source>
        <dbReference type="Google" id="ProtNLM"/>
    </source>
</evidence>
<keyword evidence="2" id="KW-0413">Isomerase</keyword>
<dbReference type="InterPro" id="IPR011013">
    <property type="entry name" value="Gal_mutarotase_sf_dom"/>
</dbReference>
<dbReference type="EMBL" id="KI535697">
    <property type="protein sequence ID" value="ESR64841.1"/>
    <property type="molecule type" value="Genomic_DNA"/>
</dbReference>
<proteinExistence type="inferred from homology"/>
<dbReference type="InterPro" id="IPR008183">
    <property type="entry name" value="Aldose_1/G6P_1-epimerase"/>
</dbReference>
<evidence type="ECO:0000256" key="2">
    <source>
        <dbReference type="ARBA" id="ARBA00023235"/>
    </source>
</evidence>
<accession>V4UQT4</accession>
<evidence type="ECO:0000256" key="1">
    <source>
        <dbReference type="ARBA" id="ARBA00006206"/>
    </source>
</evidence>
<protein>
    <recommendedName>
        <fullName evidence="6">Aldose 1-epimerase</fullName>
    </recommendedName>
</protein>
<dbReference type="GO" id="GO:0030246">
    <property type="term" value="F:carbohydrate binding"/>
    <property type="evidence" value="ECO:0007669"/>
    <property type="project" value="InterPro"/>
</dbReference>
<name>V4UQT4_CITCL</name>
<comment type="similarity">
    <text evidence="1">Belongs to the aldose epimerase family.</text>
</comment>
<dbReference type="PANTHER" id="PTHR10091:SF49">
    <property type="entry name" value="ALDOSE 1-EPIMERASE"/>
    <property type="match status" value="1"/>
</dbReference>
<gene>
    <name evidence="4" type="ORF">CICLE_v10008981mg</name>
</gene>
<dbReference type="InterPro" id="IPR014718">
    <property type="entry name" value="GH-type_carb-bd"/>
</dbReference>
<keyword evidence="5" id="KW-1185">Reference proteome</keyword>
<dbReference type="SUPFAM" id="SSF74650">
    <property type="entry name" value="Galactose mutarotase-like"/>
    <property type="match status" value="1"/>
</dbReference>
<dbReference type="InterPro" id="IPR047215">
    <property type="entry name" value="Galactose_mutarotase-like"/>
</dbReference>
<sequence>MADHTLKPEVFELNNGSMQVKITNYGAIITSLSVPDKHGNWADVVLGFDSVEPYVKGAAPFFGCIVGRVANRIKDGKFSLDGVEYTLPINKPPNSLHGYPGDVSVMATYTLTSSTTMRLDMEAVPENKPTPISLAQHTYWNLAGHHSGNILDHSIQIWGSHITPVDQNTVPTGEIMPVKGTPFDFTTEKKIGASINEVPGLGYDHNYVLDCGEEKSGLKHAAKLKEPSTSRVLNLWTNAPGMQFYTGNYVNGVVGKGVQFMESTQVSAWRRRGFLTP</sequence>
<dbReference type="PANTHER" id="PTHR10091">
    <property type="entry name" value="ALDOSE-1-EPIMERASE"/>
    <property type="match status" value="1"/>
</dbReference>
<dbReference type="AlphaFoldDB" id="V4UQT4"/>
<organism evidence="4 5">
    <name type="scientific">Citrus clementina</name>
    <name type="common">Clementine</name>
    <name type="synonym">Citrus deliciosa x Citrus sinensis</name>
    <dbReference type="NCBI Taxonomy" id="85681"/>
    <lineage>
        <taxon>Eukaryota</taxon>
        <taxon>Viridiplantae</taxon>
        <taxon>Streptophyta</taxon>
        <taxon>Embryophyta</taxon>
        <taxon>Tracheophyta</taxon>
        <taxon>Spermatophyta</taxon>
        <taxon>Magnoliopsida</taxon>
        <taxon>eudicotyledons</taxon>
        <taxon>Gunneridae</taxon>
        <taxon>Pentapetalae</taxon>
        <taxon>rosids</taxon>
        <taxon>malvids</taxon>
        <taxon>Sapindales</taxon>
        <taxon>Rutaceae</taxon>
        <taxon>Aurantioideae</taxon>
        <taxon>Citrus</taxon>
    </lineage>
</organism>
<keyword evidence="3" id="KW-0119">Carbohydrate metabolism</keyword>
<dbReference type="CDD" id="cd09019">
    <property type="entry name" value="galactose_mutarotase_like"/>
    <property type="match status" value="1"/>
</dbReference>
<dbReference type="GO" id="GO:0006006">
    <property type="term" value="P:glucose metabolic process"/>
    <property type="evidence" value="ECO:0007669"/>
    <property type="project" value="TreeGrafter"/>
</dbReference>
<dbReference type="Pfam" id="PF01263">
    <property type="entry name" value="Aldose_epim"/>
    <property type="match status" value="1"/>
</dbReference>
<dbReference type="GO" id="GO:0033499">
    <property type="term" value="P:galactose catabolic process via UDP-galactose, Leloir pathway"/>
    <property type="evidence" value="ECO:0007669"/>
    <property type="project" value="TreeGrafter"/>
</dbReference>
<dbReference type="KEGG" id="cic:CICLE_v10008981mg"/>
<evidence type="ECO:0000256" key="3">
    <source>
        <dbReference type="ARBA" id="ARBA00023277"/>
    </source>
</evidence>
<evidence type="ECO:0000313" key="5">
    <source>
        <dbReference type="Proteomes" id="UP000030687"/>
    </source>
</evidence>
<dbReference type="Gene3D" id="2.70.98.10">
    <property type="match status" value="2"/>
</dbReference>
<reference evidence="4 5" key="1">
    <citation type="submission" date="2013-10" db="EMBL/GenBank/DDBJ databases">
        <authorList>
            <consortium name="International Citrus Genome Consortium"/>
            <person name="Jenkins J."/>
            <person name="Schmutz J."/>
            <person name="Prochnik S."/>
            <person name="Rokhsar D."/>
            <person name="Gmitter F."/>
            <person name="Ollitrault P."/>
            <person name="Machado M."/>
            <person name="Talon M."/>
            <person name="Wincker P."/>
            <person name="Jaillon O."/>
            <person name="Morgante M."/>
        </authorList>
    </citation>
    <scope>NUCLEOTIDE SEQUENCE</scope>
    <source>
        <strain evidence="5">cv. Clemenules</strain>
    </source>
</reference>
<dbReference type="GO" id="GO:0004034">
    <property type="term" value="F:aldose 1-epimerase activity"/>
    <property type="evidence" value="ECO:0007669"/>
    <property type="project" value="TreeGrafter"/>
</dbReference>